<feature type="region of interest" description="Disordered" evidence="1">
    <location>
        <begin position="78"/>
        <end position="98"/>
    </location>
</feature>
<organism evidence="4 5">
    <name type="scientific">Dermatophagoides pteronyssinus</name>
    <name type="common">European house dust mite</name>
    <dbReference type="NCBI Taxonomy" id="6956"/>
    <lineage>
        <taxon>Eukaryota</taxon>
        <taxon>Metazoa</taxon>
        <taxon>Ecdysozoa</taxon>
        <taxon>Arthropoda</taxon>
        <taxon>Chelicerata</taxon>
        <taxon>Arachnida</taxon>
        <taxon>Acari</taxon>
        <taxon>Acariformes</taxon>
        <taxon>Sarcoptiformes</taxon>
        <taxon>Astigmata</taxon>
        <taxon>Psoroptidia</taxon>
        <taxon>Analgoidea</taxon>
        <taxon>Pyroglyphidae</taxon>
        <taxon>Dermatophagoidinae</taxon>
        <taxon>Dermatophagoides</taxon>
    </lineage>
</organism>
<feature type="region of interest" description="Disordered" evidence="1">
    <location>
        <begin position="1069"/>
        <end position="1094"/>
    </location>
</feature>
<feature type="compositionally biased region" description="Low complexity" evidence="1">
    <location>
        <begin position="176"/>
        <end position="189"/>
    </location>
</feature>
<evidence type="ECO:0000256" key="2">
    <source>
        <dbReference type="SAM" id="Phobius"/>
    </source>
</evidence>
<evidence type="ECO:0000259" key="3">
    <source>
        <dbReference type="Pfam" id="PF16489"/>
    </source>
</evidence>
<feature type="transmembrane region" description="Helical" evidence="2">
    <location>
        <begin position="668"/>
        <end position="688"/>
    </location>
</feature>
<keyword evidence="2" id="KW-0472">Membrane</keyword>
<feature type="transmembrane region" description="Helical" evidence="2">
    <location>
        <begin position="571"/>
        <end position="598"/>
    </location>
</feature>
<keyword evidence="2" id="KW-1133">Transmembrane helix</keyword>
<evidence type="ECO:0000313" key="4">
    <source>
        <dbReference type="EMBL" id="KAH9413826.1"/>
    </source>
</evidence>
<gene>
    <name evidence="4" type="ORF">DERP_009424</name>
</gene>
<proteinExistence type="predicted"/>
<feature type="compositionally biased region" description="Polar residues" evidence="1">
    <location>
        <begin position="1070"/>
        <end position="1085"/>
    </location>
</feature>
<name>A0ABQ8IU33_DERPT</name>
<reference evidence="4 5" key="1">
    <citation type="journal article" date="2018" name="J. Allergy Clin. Immunol.">
        <title>High-quality assembly of Dermatophagoides pteronyssinus genome and transcriptome reveals a wide range of novel allergens.</title>
        <authorList>
            <person name="Liu X.Y."/>
            <person name="Yang K.Y."/>
            <person name="Wang M.Q."/>
            <person name="Kwok J.S."/>
            <person name="Zeng X."/>
            <person name="Yang Z."/>
            <person name="Xiao X.J."/>
            <person name="Lau C.P."/>
            <person name="Li Y."/>
            <person name="Huang Z.M."/>
            <person name="Ba J.G."/>
            <person name="Yim A.K."/>
            <person name="Ouyang C.Y."/>
            <person name="Ngai S.M."/>
            <person name="Chan T.F."/>
            <person name="Leung E.L."/>
            <person name="Liu L."/>
            <person name="Liu Z.G."/>
            <person name="Tsui S.K."/>
        </authorList>
    </citation>
    <scope>NUCLEOTIDE SEQUENCE [LARGE SCALE GENOMIC DNA]</scope>
    <source>
        <strain evidence="4">Derp</strain>
    </source>
</reference>
<feature type="transmembrane region" description="Helical" evidence="2">
    <location>
        <begin position="703"/>
        <end position="727"/>
    </location>
</feature>
<dbReference type="Proteomes" id="UP000887458">
    <property type="component" value="Unassembled WGS sequence"/>
</dbReference>
<reference evidence="4 5" key="2">
    <citation type="journal article" date="2022" name="Mol. Biol. Evol.">
        <title>Comparative Genomics Reveals Insights into the Divergent Evolution of Astigmatic Mites and Household Pest Adaptations.</title>
        <authorList>
            <person name="Xiong Q."/>
            <person name="Wan A.T."/>
            <person name="Liu X."/>
            <person name="Fung C.S."/>
            <person name="Xiao X."/>
            <person name="Malainual N."/>
            <person name="Hou J."/>
            <person name="Wang L."/>
            <person name="Wang M."/>
            <person name="Yang K.Y."/>
            <person name="Cui Y."/>
            <person name="Leung E.L."/>
            <person name="Nong W."/>
            <person name="Shin S.K."/>
            <person name="Au S.W."/>
            <person name="Jeong K.Y."/>
            <person name="Chew F.T."/>
            <person name="Hui J.H."/>
            <person name="Leung T.F."/>
            <person name="Tungtrongchitr A."/>
            <person name="Zhong N."/>
            <person name="Liu Z."/>
            <person name="Tsui S.K."/>
        </authorList>
    </citation>
    <scope>NUCLEOTIDE SEQUENCE [LARGE SCALE GENOMIC DNA]</scope>
    <source>
        <strain evidence="4">Derp</strain>
    </source>
</reference>
<dbReference type="Gene3D" id="4.10.1240.10">
    <property type="entry name" value="GPCR, family 2, extracellular hormone receptor domain"/>
    <property type="match status" value="1"/>
</dbReference>
<accession>A0ABQ8IU33</accession>
<feature type="transmembrane region" description="Helical" evidence="2">
    <location>
        <begin position="773"/>
        <end position="796"/>
    </location>
</feature>
<feature type="region of interest" description="Disordered" evidence="1">
    <location>
        <begin position="170"/>
        <end position="189"/>
    </location>
</feature>
<feature type="transmembrane region" description="Helical" evidence="2">
    <location>
        <begin position="618"/>
        <end position="647"/>
    </location>
</feature>
<feature type="domain" description="AGRL2-4 GAIN subdomain A" evidence="3">
    <location>
        <begin position="232"/>
        <end position="340"/>
    </location>
</feature>
<comment type="caution">
    <text evidence="4">The sequence shown here is derived from an EMBL/GenBank/DDBJ whole genome shotgun (WGS) entry which is preliminary data.</text>
</comment>
<evidence type="ECO:0000313" key="5">
    <source>
        <dbReference type="Proteomes" id="UP000887458"/>
    </source>
</evidence>
<feature type="transmembrane region" description="Helical" evidence="2">
    <location>
        <begin position="541"/>
        <end position="559"/>
    </location>
</feature>
<keyword evidence="5" id="KW-1185">Reference proteome</keyword>
<dbReference type="Pfam" id="PF16489">
    <property type="entry name" value="GAIN"/>
    <property type="match status" value="1"/>
</dbReference>
<dbReference type="InterPro" id="IPR032471">
    <property type="entry name" value="AGRL2-4_GAIN_subdom_A"/>
</dbReference>
<keyword evidence="2" id="KW-0812">Transmembrane</keyword>
<feature type="transmembrane region" description="Helical" evidence="2">
    <location>
        <begin position="802"/>
        <end position="821"/>
    </location>
</feature>
<protein>
    <recommendedName>
        <fullName evidence="3">AGRL2-4 GAIN subdomain A domain-containing protein</fullName>
    </recommendedName>
</protein>
<dbReference type="InterPro" id="IPR036445">
    <property type="entry name" value="GPCR_2_extracell_dom_sf"/>
</dbReference>
<dbReference type="EMBL" id="NJHN03000117">
    <property type="protein sequence ID" value="KAH9413826.1"/>
    <property type="molecule type" value="Genomic_DNA"/>
</dbReference>
<sequence>MERILSLNKSMIASNDSSVSSSTTTTTTTIGLVLSSDLYFLRKNSDNHSVSMTTTISTTIGFDNDHQQQNSLDIVPNQSDLKSFSDKSDKSSTQNNQKPYWSNMMDILAEPSSSSASSTTTMSTTCNQKIYRNIQWPPTLSGSIAIRPCPHDTSGLAQWKCGNTVNRIDGKNNHFSNTKKSSTSQQQQNPKVMANNNQLFQSNRASSLWIHFPDLSQCHSRWLLQLNSLQNSNLRNDIWQSILANIQQQQQHSTTTTTLYGGDLNQLIVLMENWSIRYYQNNGNYFDNFFNDNNHKQLTELDTIFEIISELLNQNNQPSWLDLPDIRRESAAINLIDITGKYSALHCRNQRLSISSSNDSKEMLKQSSNLVISCFSITKLLNEFHLNWNKLNEQLQKNQMNVSEFRYELLSLPSSTTTMSSNDLKVKVFLILNNNNNNVPKQSNNNNIDNENIYFSMLIPINLENYFQLSNMDHFQTTTTIINDNGDHQHNDQTMSESFLNLIQIESTESLIQDHHDDDDHELPDEYDNQMSNELILSKHSGILSLILIIYIWLALFLIRYHQNYFNQSNFLILLLICIVRTLIELSSTYNIIGLFINNNENSLFWSIKNQKWCRSRMFIIIFQLQLICSLFTVFLFQNVIIILLAGKIYLTKNYYNSLCAIKRSKHLQLIIAILFPLINLFILYTLLYKNFLTNCWPNFDSIVTAFFVTSPVLQITLILTVGIIYLHCSQRFFSEYDYPNNIMVQFTFQQTQDLCLMEKYIKELFFNRCKHTIIWMTAIVIYIICIVGCICLTLYYHHTSYAMIGIDITISLTFLLFARIKYFLNLIVKCFDKNYHNRSSKNINDHHNHHHCYTATNCNNLTIGQHQQQQQQIESSASSSIDSKQTRENSISILSDTSKTFLTLPPPSTANGQMSMLGSPKIYPTHQSSCIYGNGFNIIASPSHITTNSTTSNNINPSSHLYESPSHLYNYEYERRFVVGQKNGKNSLLSSPSTTTMNQIYNTAIISATQASHHHHNHHHHHRQFYPLDGIILPPNSTAVNHHQQQQRHSSIRDSNMSLNRIRPHFASSHLQQQQQHGTSTNRAFSFDRPNFS</sequence>
<evidence type="ECO:0000256" key="1">
    <source>
        <dbReference type="SAM" id="MobiDB-lite"/>
    </source>
</evidence>